<comment type="caution">
    <text evidence="2">The sequence shown here is derived from an EMBL/GenBank/DDBJ whole genome shotgun (WGS) entry which is preliminary data.</text>
</comment>
<proteinExistence type="predicted"/>
<organism evidence="2 3">
    <name type="scientific">Nocardiopsis metallicus</name>
    <dbReference type="NCBI Taxonomy" id="179819"/>
    <lineage>
        <taxon>Bacteria</taxon>
        <taxon>Bacillati</taxon>
        <taxon>Actinomycetota</taxon>
        <taxon>Actinomycetes</taxon>
        <taxon>Streptosporangiales</taxon>
        <taxon>Nocardiopsidaceae</taxon>
        <taxon>Nocardiopsis</taxon>
    </lineage>
</organism>
<name>A0A840W8X5_9ACTN</name>
<evidence type="ECO:0000313" key="2">
    <source>
        <dbReference type="EMBL" id="MBB5493510.1"/>
    </source>
</evidence>
<accession>A0A840W8X5</accession>
<dbReference type="EMBL" id="JACHDO010000001">
    <property type="protein sequence ID" value="MBB5493510.1"/>
    <property type="molecule type" value="Genomic_DNA"/>
</dbReference>
<gene>
    <name evidence="2" type="ORF">HNR07_004647</name>
</gene>
<protein>
    <submittedName>
        <fullName evidence="2">Uncharacterized protein</fullName>
    </submittedName>
</protein>
<feature type="region of interest" description="Disordered" evidence="1">
    <location>
        <begin position="47"/>
        <end position="67"/>
    </location>
</feature>
<evidence type="ECO:0000256" key="1">
    <source>
        <dbReference type="SAM" id="MobiDB-lite"/>
    </source>
</evidence>
<evidence type="ECO:0000313" key="3">
    <source>
        <dbReference type="Proteomes" id="UP000579647"/>
    </source>
</evidence>
<reference evidence="2 3" key="1">
    <citation type="submission" date="2020-08" db="EMBL/GenBank/DDBJ databases">
        <title>Sequencing the genomes of 1000 actinobacteria strains.</title>
        <authorList>
            <person name="Klenk H.-P."/>
        </authorList>
    </citation>
    <scope>NUCLEOTIDE SEQUENCE [LARGE SCALE GENOMIC DNA]</scope>
    <source>
        <strain evidence="2 3">DSM 44598</strain>
    </source>
</reference>
<feature type="compositionally biased region" description="Pro residues" evidence="1">
    <location>
        <begin position="54"/>
        <end position="63"/>
    </location>
</feature>
<dbReference type="Proteomes" id="UP000579647">
    <property type="component" value="Unassembled WGS sequence"/>
</dbReference>
<dbReference type="AlphaFoldDB" id="A0A840W8X5"/>
<keyword evidence="3" id="KW-1185">Reference proteome</keyword>
<sequence length="88" mass="9948">MPRYLNLSELAHVRWLASEAMRRRRPHRPRRARRVRAYAPAPRTLALGESSRSPLPPRIPAPRRPLDSAPMDVLQAVLAGLRRLGVAA</sequence>